<reference evidence="3 4" key="1">
    <citation type="journal article" date="2014" name="Genome Biol. Evol.">
        <title>Comparative genomics and transcriptomics analyses reveal divergent lifestyle features of nematode endoparasitic fungus Hirsutella minnesotensis.</title>
        <authorList>
            <person name="Lai Y."/>
            <person name="Liu K."/>
            <person name="Zhang X."/>
            <person name="Zhang X."/>
            <person name="Li K."/>
            <person name="Wang N."/>
            <person name="Shu C."/>
            <person name="Wu Y."/>
            <person name="Wang C."/>
            <person name="Bushley K.E."/>
            <person name="Xiang M."/>
            <person name="Liu X."/>
        </authorList>
    </citation>
    <scope>NUCLEOTIDE SEQUENCE [LARGE SCALE GENOMIC DNA]</scope>
    <source>
        <strain evidence="3 4">3608</strain>
    </source>
</reference>
<dbReference type="Pfam" id="PF24355">
    <property type="entry name" value="DUF7514"/>
    <property type="match status" value="1"/>
</dbReference>
<feature type="domain" description="DUF7514" evidence="2">
    <location>
        <begin position="210"/>
        <end position="379"/>
    </location>
</feature>
<dbReference type="PANTHER" id="PTHR39611">
    <property type="entry name" value="HYDROXYPROLINE-RICH GLYCOPROTEIN DZ-HRGP-RELATED"/>
    <property type="match status" value="1"/>
</dbReference>
<evidence type="ECO:0000313" key="3">
    <source>
        <dbReference type="EMBL" id="KJZ71979.1"/>
    </source>
</evidence>
<gene>
    <name evidence="3" type="ORF">HIM_08659</name>
</gene>
<feature type="compositionally biased region" description="Basic and acidic residues" evidence="1">
    <location>
        <begin position="574"/>
        <end position="585"/>
    </location>
</feature>
<feature type="compositionally biased region" description="Basic and acidic residues" evidence="1">
    <location>
        <begin position="475"/>
        <end position="488"/>
    </location>
</feature>
<dbReference type="Proteomes" id="UP000054481">
    <property type="component" value="Unassembled WGS sequence"/>
</dbReference>
<dbReference type="OrthoDB" id="5413703at2759"/>
<dbReference type="PANTHER" id="PTHR39611:SF1">
    <property type="entry name" value="HYDROXYPROLINE-RICH GLYCOPROTEIN DZ-HRGP"/>
    <property type="match status" value="1"/>
</dbReference>
<feature type="compositionally biased region" description="Basic residues" evidence="1">
    <location>
        <begin position="489"/>
        <end position="498"/>
    </location>
</feature>
<evidence type="ECO:0000256" key="1">
    <source>
        <dbReference type="SAM" id="MobiDB-lite"/>
    </source>
</evidence>
<feature type="compositionally biased region" description="Polar residues" evidence="1">
    <location>
        <begin position="444"/>
        <end position="456"/>
    </location>
</feature>
<feature type="compositionally biased region" description="Low complexity" evidence="1">
    <location>
        <begin position="42"/>
        <end position="66"/>
    </location>
</feature>
<keyword evidence="4" id="KW-1185">Reference proteome</keyword>
<protein>
    <recommendedName>
        <fullName evidence="2">DUF7514 domain-containing protein</fullName>
    </recommendedName>
</protein>
<accession>A0A0F8A3K3</accession>
<feature type="compositionally biased region" description="Basic and acidic residues" evidence="1">
    <location>
        <begin position="510"/>
        <end position="527"/>
    </location>
</feature>
<dbReference type="AlphaFoldDB" id="A0A0F8A3K3"/>
<proteinExistence type="predicted"/>
<feature type="region of interest" description="Disordered" evidence="1">
    <location>
        <begin position="40"/>
        <end position="197"/>
    </location>
</feature>
<sequence>MACGGALPTKKQVEDVVRGTNFGDLNPAWINGIVDLVQSRLSSSSESTDGSEPPTPSEGPSTPSSELSDPHDWIPRSKPFQATVEDDDSCSVKGSTTRSIDPERPCSNTSRRRPPKLSSAHSTTQQPIYMGKPTHDTVDSASSRPSSDYPTCYPSPPSSSTTSGSPRLRPTVHFSERPPPRLNSRPQSRLEPTVKREPSPELSVVDLQWGRLFTGCGEPTTRLRQVLRGLATYINAEYEPKHSIVIRPEKLHAFYKRCQLDVEIYPFHVVFDCGSRKPMRSLELLYQDLRCEYHLVQGETRDRPYIPALTSDGFVNWMSAFIQANPDTEAKRLDKIMSSQPIEVEGDTLDGKPERLPKQLSRHLFPSKPHERTRQRVASSLMDWVEATGFSLRHPPSWIDAFYSMVYHSLSPKSSNRDHRDDRGQRGVREDGETYIEVIEVPSALSNTSQDGSPRSLQRMGNHEEHIARSSTKVLVEEASKRERDASPRRHHRHRHQHHGDASPRTSRHRQPERESSRYADARDGRRSAASALAPPRHHRGTVTAHSPARSSREESPKASSTRADNYAFFQGRDPGHASFDDYARDLASAPRRAQRSTRHAR</sequence>
<feature type="region of interest" description="Disordered" evidence="1">
    <location>
        <begin position="411"/>
        <end position="602"/>
    </location>
</feature>
<feature type="compositionally biased region" description="Basic and acidic residues" evidence="1">
    <location>
        <begin position="415"/>
        <end position="432"/>
    </location>
</feature>
<name>A0A0F8A3K3_9HYPO</name>
<evidence type="ECO:0000313" key="4">
    <source>
        <dbReference type="Proteomes" id="UP000054481"/>
    </source>
</evidence>
<dbReference type="InterPro" id="IPR055936">
    <property type="entry name" value="DUF7514"/>
</dbReference>
<dbReference type="EMBL" id="KQ030556">
    <property type="protein sequence ID" value="KJZ71979.1"/>
    <property type="molecule type" value="Genomic_DNA"/>
</dbReference>
<evidence type="ECO:0000259" key="2">
    <source>
        <dbReference type="Pfam" id="PF24355"/>
    </source>
</evidence>
<feature type="compositionally biased region" description="Basic residues" evidence="1">
    <location>
        <begin position="593"/>
        <end position="602"/>
    </location>
</feature>
<organism evidence="3 4">
    <name type="scientific">Hirsutella minnesotensis 3608</name>
    <dbReference type="NCBI Taxonomy" id="1043627"/>
    <lineage>
        <taxon>Eukaryota</taxon>
        <taxon>Fungi</taxon>
        <taxon>Dikarya</taxon>
        <taxon>Ascomycota</taxon>
        <taxon>Pezizomycotina</taxon>
        <taxon>Sordariomycetes</taxon>
        <taxon>Hypocreomycetidae</taxon>
        <taxon>Hypocreales</taxon>
        <taxon>Ophiocordycipitaceae</taxon>
        <taxon>Hirsutella</taxon>
    </lineage>
</organism>
<feature type="compositionally biased region" description="Low complexity" evidence="1">
    <location>
        <begin position="145"/>
        <end position="166"/>
    </location>
</feature>